<dbReference type="InterPro" id="IPR027417">
    <property type="entry name" value="P-loop_NTPase"/>
</dbReference>
<evidence type="ECO:0000256" key="3">
    <source>
        <dbReference type="ARBA" id="ARBA00022840"/>
    </source>
</evidence>
<comment type="similarity">
    <text evidence="1">Belongs to the IS21/IS1162 putative ATP-binding protein family.</text>
</comment>
<evidence type="ECO:0000259" key="4">
    <source>
        <dbReference type="SMART" id="SM00382"/>
    </source>
</evidence>
<dbReference type="AlphaFoldDB" id="A0A1I4YR05"/>
<protein>
    <submittedName>
        <fullName evidence="5">DNA replication protein DnaC</fullName>
    </submittedName>
</protein>
<dbReference type="InterPro" id="IPR003593">
    <property type="entry name" value="AAA+_ATPase"/>
</dbReference>
<keyword evidence="3" id="KW-0067">ATP-binding</keyword>
<dbReference type="Pfam" id="PF01695">
    <property type="entry name" value="IstB_IS21"/>
    <property type="match status" value="1"/>
</dbReference>
<feature type="domain" description="AAA+ ATPase" evidence="4">
    <location>
        <begin position="89"/>
        <end position="225"/>
    </location>
</feature>
<dbReference type="Proteomes" id="UP000198599">
    <property type="component" value="Unassembled WGS sequence"/>
</dbReference>
<dbReference type="OrthoDB" id="8150723at2"/>
<dbReference type="STRING" id="1005928.SAMN04487859_1021"/>
<evidence type="ECO:0000313" key="6">
    <source>
        <dbReference type="Proteomes" id="UP000198599"/>
    </source>
</evidence>
<dbReference type="SUPFAM" id="SSF52540">
    <property type="entry name" value="P-loop containing nucleoside triphosphate hydrolases"/>
    <property type="match status" value="1"/>
</dbReference>
<dbReference type="Gene3D" id="3.40.50.300">
    <property type="entry name" value="P-loop containing nucleotide triphosphate hydrolases"/>
    <property type="match status" value="1"/>
</dbReference>
<dbReference type="InterPro" id="IPR002611">
    <property type="entry name" value="IstB_ATP-bd"/>
</dbReference>
<proteinExistence type="inferred from homology"/>
<gene>
    <name evidence="5" type="ORF">SAMN04487859_1021</name>
</gene>
<name>A0A1I4YR05_9RHOB</name>
<dbReference type="EMBL" id="FOVP01000002">
    <property type="protein sequence ID" value="SFN40446.1"/>
    <property type="molecule type" value="Genomic_DNA"/>
</dbReference>
<accession>A0A1I4YR05</accession>
<dbReference type="PIRSF" id="PIRSF003073">
    <property type="entry name" value="DNAC_TnpB_IstB"/>
    <property type="match status" value="1"/>
</dbReference>
<dbReference type="InterPro" id="IPR047661">
    <property type="entry name" value="IstB"/>
</dbReference>
<dbReference type="PANTHER" id="PTHR30050">
    <property type="entry name" value="CHROMOSOMAL REPLICATION INITIATOR PROTEIN DNAA"/>
    <property type="match status" value="1"/>
</dbReference>
<evidence type="ECO:0000256" key="1">
    <source>
        <dbReference type="ARBA" id="ARBA00008059"/>
    </source>
</evidence>
<organism evidence="5 6">
    <name type="scientific">Roseovarius lutimaris</name>
    <dbReference type="NCBI Taxonomy" id="1005928"/>
    <lineage>
        <taxon>Bacteria</taxon>
        <taxon>Pseudomonadati</taxon>
        <taxon>Pseudomonadota</taxon>
        <taxon>Alphaproteobacteria</taxon>
        <taxon>Rhodobacterales</taxon>
        <taxon>Roseobacteraceae</taxon>
        <taxon>Roseovarius</taxon>
    </lineage>
</organism>
<dbReference type="PANTHER" id="PTHR30050:SF4">
    <property type="entry name" value="ATP-BINDING PROTEIN RV3427C IN INSERTION SEQUENCE-RELATED"/>
    <property type="match status" value="1"/>
</dbReference>
<dbReference type="SMART" id="SM00382">
    <property type="entry name" value="AAA"/>
    <property type="match status" value="1"/>
</dbReference>
<keyword evidence="2" id="KW-0547">Nucleotide-binding</keyword>
<dbReference type="NCBIfam" id="NF038214">
    <property type="entry name" value="IS21_help_AAA"/>
    <property type="match status" value="1"/>
</dbReference>
<dbReference type="InterPro" id="IPR028350">
    <property type="entry name" value="DNAC/IstB-like"/>
</dbReference>
<evidence type="ECO:0000256" key="2">
    <source>
        <dbReference type="ARBA" id="ARBA00022741"/>
    </source>
</evidence>
<evidence type="ECO:0000313" key="5">
    <source>
        <dbReference type="EMBL" id="SFN40446.1"/>
    </source>
</evidence>
<dbReference type="GO" id="GO:0005524">
    <property type="term" value="F:ATP binding"/>
    <property type="evidence" value="ECO:0007669"/>
    <property type="project" value="UniProtKB-KW"/>
</dbReference>
<dbReference type="GO" id="GO:0006260">
    <property type="term" value="P:DNA replication"/>
    <property type="evidence" value="ECO:0007669"/>
    <property type="project" value="TreeGrafter"/>
</dbReference>
<reference evidence="6" key="1">
    <citation type="submission" date="2016-10" db="EMBL/GenBank/DDBJ databases">
        <authorList>
            <person name="Varghese N."/>
            <person name="Submissions S."/>
        </authorList>
    </citation>
    <scope>NUCLEOTIDE SEQUENCE [LARGE SCALE GENOMIC DNA]</scope>
    <source>
        <strain evidence="6">DSM 28463</strain>
    </source>
</reference>
<keyword evidence="6" id="KW-1185">Reference proteome</keyword>
<sequence>MLRSLKMPGMAQAVGDLIEQGAPAFDASVPILSQLLKAEMAEREVRSIAYHMKVARFPAYKDLSGFSFSASEINEALVRQLQRCEFMDAAENVVLIGGPGTGKSHVATALGIQAIEHHRKRVRFFSTVELVNALEQEKALGKAGKIAEALVKTDIVILDELGYLPFSTSGGALLFHLLSRFYGRTGVITTNLSFSEWATVFGDAKMTTALLDRLTHRCHILETGNDSYRFKASSEIAKQKRKETPPLTTS</sequence>
<dbReference type="CDD" id="cd00009">
    <property type="entry name" value="AAA"/>
    <property type="match status" value="1"/>
</dbReference>
<dbReference type="RefSeq" id="WP_092833656.1">
    <property type="nucleotide sequence ID" value="NZ_FOVP01000002.1"/>
</dbReference>